<dbReference type="EC" id="1.3.1.94" evidence="5"/>
<keyword evidence="5" id="KW-0521">NADP</keyword>
<keyword evidence="5" id="KW-0256">Endoplasmic reticulum</keyword>
<evidence type="ECO:0000256" key="4">
    <source>
        <dbReference type="ARBA" id="ARBA00023136"/>
    </source>
</evidence>
<evidence type="ECO:0000256" key="2">
    <source>
        <dbReference type="ARBA" id="ARBA00022692"/>
    </source>
</evidence>
<feature type="transmembrane region" description="Helical" evidence="5">
    <location>
        <begin position="45"/>
        <end position="66"/>
    </location>
</feature>
<dbReference type="GO" id="GO:0003865">
    <property type="term" value="F:3-oxo-5-alpha-steroid 4-dehydrogenase activity"/>
    <property type="evidence" value="ECO:0007669"/>
    <property type="project" value="TreeGrafter"/>
</dbReference>
<dbReference type="AlphaFoldDB" id="A0A8H3VH76"/>
<comment type="caution">
    <text evidence="7">The sequence shown here is derived from an EMBL/GenBank/DDBJ whole genome shotgun (WGS) entry which is preliminary data.</text>
</comment>
<evidence type="ECO:0000256" key="5">
    <source>
        <dbReference type="RuleBase" id="RU367081"/>
    </source>
</evidence>
<dbReference type="PANTHER" id="PTHR14624">
    <property type="entry name" value="DFG10 PROTEIN"/>
    <property type="match status" value="1"/>
</dbReference>
<dbReference type="EMBL" id="WNWS01000008">
    <property type="protein sequence ID" value="KAE9988396.1"/>
    <property type="molecule type" value="Genomic_DNA"/>
</dbReference>
<dbReference type="GO" id="GO:0005789">
    <property type="term" value="C:endoplasmic reticulum membrane"/>
    <property type="evidence" value="ECO:0007669"/>
    <property type="project" value="UniProtKB-SubCell"/>
</dbReference>
<evidence type="ECO:0000313" key="8">
    <source>
        <dbReference type="Proteomes" id="UP000447873"/>
    </source>
</evidence>
<dbReference type="InterPro" id="IPR039698">
    <property type="entry name" value="Dfg10/SRD5A3"/>
</dbReference>
<gene>
    <name evidence="7" type="ORF">EG328_011156</name>
</gene>
<evidence type="ECO:0000256" key="3">
    <source>
        <dbReference type="ARBA" id="ARBA00022989"/>
    </source>
</evidence>
<dbReference type="Pfam" id="PF02544">
    <property type="entry name" value="Steroid_dh"/>
    <property type="match status" value="1"/>
</dbReference>
<keyword evidence="2 5" id="KW-0812">Transmembrane</keyword>
<dbReference type="GO" id="GO:0006488">
    <property type="term" value="P:dolichol-linked oligosaccharide biosynthetic process"/>
    <property type="evidence" value="ECO:0007669"/>
    <property type="project" value="UniProtKB-UniRule"/>
</dbReference>
<keyword evidence="4 5" id="KW-0472">Membrane</keyword>
<sequence length="166" mass="18437">MWIGHWFIGIGFYVLVNVAIWIEGCKSLLHDHPTYQTFLWAPLKILSGMNAQLAIGVSLFVIGAVAQNRAHAYLSSLRRTGTYSFPTHPLFSLTLTPHYFSECAEYLGLAIAAAPRGQYVNKTLAAALIFVIVNLSITASGTYKWYAARFGQDKVNGKARMVPLIW</sequence>
<evidence type="ECO:0000259" key="6">
    <source>
        <dbReference type="Pfam" id="PF02544"/>
    </source>
</evidence>
<keyword evidence="3 5" id="KW-1133">Transmembrane helix</keyword>
<comment type="function">
    <text evidence="5">Plays a key role in early steps of protein N-linked glycosylation by being involved in the conversion of polyprenol into dolichol. Acts as a polyprenal reductase that mediates the reduction of polyprenal into dolichal in a NADP-dependent mechanism. Dolichols are required for the synthesis of dolichol-linked monosaccharides and the oligosaccharide precursor used for N-glycosylation.</text>
</comment>
<feature type="transmembrane region" description="Helical" evidence="5">
    <location>
        <begin position="6"/>
        <end position="24"/>
    </location>
</feature>
<name>A0A8H3VH76_VENIN</name>
<dbReference type="Proteomes" id="UP000447873">
    <property type="component" value="Unassembled WGS sequence"/>
</dbReference>
<dbReference type="GO" id="GO:0016095">
    <property type="term" value="P:polyprenol catabolic process"/>
    <property type="evidence" value="ECO:0007669"/>
    <property type="project" value="UniProtKB-UniRule"/>
</dbReference>
<protein>
    <recommendedName>
        <fullName evidence="5">Polyprenal reductase</fullName>
        <ecNumber evidence="5">1.3.1.94</ecNumber>
    </recommendedName>
</protein>
<dbReference type="UniPathway" id="UPA00378"/>
<dbReference type="GO" id="GO:0102389">
    <property type="term" value="F:polyprenol reductase activity"/>
    <property type="evidence" value="ECO:0007669"/>
    <property type="project" value="UniProtKB-UniRule"/>
</dbReference>
<comment type="caution">
    <text evidence="5">Lacks conserved residue(s) required for the propagation of feature annotation.</text>
</comment>
<evidence type="ECO:0000256" key="1">
    <source>
        <dbReference type="ARBA" id="ARBA00004127"/>
    </source>
</evidence>
<comment type="subcellular location">
    <subcellularLocation>
        <location evidence="1">Endomembrane system</location>
        <topology evidence="1">Multi-pass membrane protein</topology>
    </subcellularLocation>
    <subcellularLocation>
        <location evidence="5">Endoplasmic reticulum membrane</location>
    </subcellularLocation>
</comment>
<comment type="similarity">
    <text evidence="5">Belongs to the steroid 5-alpha reductase family. Polyprenal reductase subfamily.</text>
</comment>
<feature type="transmembrane region" description="Helical" evidence="5">
    <location>
        <begin position="124"/>
        <end position="146"/>
    </location>
</feature>
<dbReference type="PROSITE" id="PS50244">
    <property type="entry name" value="S5A_REDUCTASE"/>
    <property type="match status" value="1"/>
</dbReference>
<comment type="pathway">
    <text evidence="5">Protein modification; protein glycosylation.</text>
</comment>
<proteinExistence type="inferred from homology"/>
<dbReference type="InterPro" id="IPR001104">
    <property type="entry name" value="3-oxo-5_a-steroid_4-DH_C"/>
</dbReference>
<keyword evidence="5" id="KW-0560">Oxidoreductase</keyword>
<accession>A0A8H3VH76</accession>
<dbReference type="PANTHER" id="PTHR14624:SF0">
    <property type="entry name" value="POLYPRENOL REDUCTASE"/>
    <property type="match status" value="1"/>
</dbReference>
<evidence type="ECO:0000313" key="7">
    <source>
        <dbReference type="EMBL" id="KAE9988396.1"/>
    </source>
</evidence>
<dbReference type="GO" id="GO:0160198">
    <property type="term" value="F:polyprenal reductase activity"/>
    <property type="evidence" value="ECO:0007669"/>
    <property type="project" value="UniProtKB-EC"/>
</dbReference>
<reference evidence="7 8" key="1">
    <citation type="submission" date="2018-12" db="EMBL/GenBank/DDBJ databases">
        <title>Venturia inaequalis Genome Resource.</title>
        <authorList>
            <person name="Lichtner F.J."/>
        </authorList>
    </citation>
    <scope>NUCLEOTIDE SEQUENCE [LARGE SCALE GENOMIC DNA]</scope>
    <source>
        <strain evidence="7 8">120213</strain>
    </source>
</reference>
<feature type="domain" description="3-oxo-5-alpha-steroid 4-dehydrogenase C-terminal" evidence="6">
    <location>
        <begin position="51"/>
        <end position="166"/>
    </location>
</feature>
<comment type="catalytic activity">
    <reaction evidence="5">
        <text>a di-trans,poly-cis-dolichal + NADP(+) = a di-trans,poly-cis-polyprenal + NADPH + H(+)</text>
        <dbReference type="Rhea" id="RHEA:80727"/>
        <dbReference type="Rhea" id="RHEA-COMP:19536"/>
        <dbReference type="Rhea" id="RHEA-COMP:19537"/>
        <dbReference type="ChEBI" id="CHEBI:15378"/>
        <dbReference type="ChEBI" id="CHEBI:57783"/>
        <dbReference type="ChEBI" id="CHEBI:58349"/>
        <dbReference type="ChEBI" id="CHEBI:231623"/>
        <dbReference type="ChEBI" id="CHEBI:231637"/>
        <dbReference type="EC" id="1.3.1.94"/>
    </reaction>
    <physiologicalReaction direction="right-to-left" evidence="5">
        <dbReference type="Rhea" id="RHEA:80729"/>
    </physiologicalReaction>
</comment>
<organism evidence="7 8">
    <name type="scientific">Venturia inaequalis</name>
    <name type="common">Apple scab fungus</name>
    <dbReference type="NCBI Taxonomy" id="5025"/>
    <lineage>
        <taxon>Eukaryota</taxon>
        <taxon>Fungi</taxon>
        <taxon>Dikarya</taxon>
        <taxon>Ascomycota</taxon>
        <taxon>Pezizomycotina</taxon>
        <taxon>Dothideomycetes</taxon>
        <taxon>Pleosporomycetidae</taxon>
        <taxon>Venturiales</taxon>
        <taxon>Venturiaceae</taxon>
        <taxon>Venturia</taxon>
    </lineage>
</organism>